<keyword evidence="3" id="KW-1185">Reference proteome</keyword>
<name>A0AAV5USY2_9BILA</name>
<evidence type="ECO:0000313" key="2">
    <source>
        <dbReference type="EMBL" id="GMT10241.1"/>
    </source>
</evidence>
<gene>
    <name evidence="2" type="ORF">PFISCL1PPCAC_1538</name>
</gene>
<evidence type="ECO:0000256" key="1">
    <source>
        <dbReference type="SAM" id="MobiDB-lite"/>
    </source>
</evidence>
<feature type="region of interest" description="Disordered" evidence="1">
    <location>
        <begin position="227"/>
        <end position="259"/>
    </location>
</feature>
<sequence>MVQSIPIRSMWRESSALNTATGTGHSCYALWRTHALLIEHSMNDDNDYGDLELDAEQLDYAEDDTDDEEKFQSGTIMETPPPSPVEQSVSEGVRSRFPQFAMASYTKGPDERIYRTPRLNPYHNPSKSFRNKPSLSSLPSLLHMCPFPPPPFPLRPPQFNSNSSSSSLPVTLESPLIRSCNATHSVSQSHLQSTQQLVFPPPPSPTLCVLPPVVHLNELISSPSLHSHRIDNSPSLDPVVSLPSSSSTPNPAHRSTLTSEEQEFRLYLADIATRFPSCSWEEVSSAVTMPLELLRERCKSGASKVGPKKTMLRFVLNKRL</sequence>
<reference evidence="2" key="1">
    <citation type="submission" date="2023-10" db="EMBL/GenBank/DDBJ databases">
        <title>Genome assembly of Pristionchus species.</title>
        <authorList>
            <person name="Yoshida K."/>
            <person name="Sommer R.J."/>
        </authorList>
    </citation>
    <scope>NUCLEOTIDE SEQUENCE</scope>
    <source>
        <strain evidence="2">RS5133</strain>
    </source>
</reference>
<dbReference type="EMBL" id="BTSY01000001">
    <property type="protein sequence ID" value="GMT10241.1"/>
    <property type="molecule type" value="Genomic_DNA"/>
</dbReference>
<proteinExistence type="predicted"/>
<feature type="compositionally biased region" description="Low complexity" evidence="1">
    <location>
        <begin position="232"/>
        <end position="251"/>
    </location>
</feature>
<accession>A0AAV5USY2</accession>
<organism evidence="2 3">
    <name type="scientific">Pristionchus fissidentatus</name>
    <dbReference type="NCBI Taxonomy" id="1538716"/>
    <lineage>
        <taxon>Eukaryota</taxon>
        <taxon>Metazoa</taxon>
        <taxon>Ecdysozoa</taxon>
        <taxon>Nematoda</taxon>
        <taxon>Chromadorea</taxon>
        <taxon>Rhabditida</taxon>
        <taxon>Rhabditina</taxon>
        <taxon>Diplogasteromorpha</taxon>
        <taxon>Diplogasteroidea</taxon>
        <taxon>Neodiplogasteridae</taxon>
        <taxon>Pristionchus</taxon>
    </lineage>
</organism>
<dbReference type="Proteomes" id="UP001432322">
    <property type="component" value="Unassembled WGS sequence"/>
</dbReference>
<feature type="region of interest" description="Disordered" evidence="1">
    <location>
        <begin position="111"/>
        <end position="130"/>
    </location>
</feature>
<protein>
    <recommendedName>
        <fullName evidence="4">Myb-like domain-containing protein</fullName>
    </recommendedName>
</protein>
<evidence type="ECO:0008006" key="4">
    <source>
        <dbReference type="Google" id="ProtNLM"/>
    </source>
</evidence>
<evidence type="ECO:0000313" key="3">
    <source>
        <dbReference type="Proteomes" id="UP001432322"/>
    </source>
</evidence>
<dbReference type="AlphaFoldDB" id="A0AAV5USY2"/>
<comment type="caution">
    <text evidence="2">The sequence shown here is derived from an EMBL/GenBank/DDBJ whole genome shotgun (WGS) entry which is preliminary data.</text>
</comment>